<evidence type="ECO:0000256" key="8">
    <source>
        <dbReference type="ARBA" id="ARBA00024040"/>
    </source>
</evidence>
<dbReference type="Gene3D" id="1.10.10.60">
    <property type="entry name" value="Homeodomain-like"/>
    <property type="match status" value="1"/>
</dbReference>
<dbReference type="EMBL" id="SPHZ02000008">
    <property type="protein sequence ID" value="KAF0901572.1"/>
    <property type="molecule type" value="Genomic_DNA"/>
</dbReference>
<feature type="domain" description="Homeobox" evidence="10">
    <location>
        <begin position="28"/>
        <end position="83"/>
    </location>
</feature>
<organism evidence="11 12">
    <name type="scientific">Oryza meyeriana var. granulata</name>
    <dbReference type="NCBI Taxonomy" id="110450"/>
    <lineage>
        <taxon>Eukaryota</taxon>
        <taxon>Viridiplantae</taxon>
        <taxon>Streptophyta</taxon>
        <taxon>Embryophyta</taxon>
        <taxon>Tracheophyta</taxon>
        <taxon>Spermatophyta</taxon>
        <taxon>Magnoliopsida</taxon>
        <taxon>Liliopsida</taxon>
        <taxon>Poales</taxon>
        <taxon>Poaceae</taxon>
        <taxon>BOP clade</taxon>
        <taxon>Oryzoideae</taxon>
        <taxon>Oryzeae</taxon>
        <taxon>Oryzinae</taxon>
        <taxon>Oryza</taxon>
        <taxon>Oryza meyeriana</taxon>
    </lineage>
</organism>
<comment type="caution">
    <text evidence="11">The sequence shown here is derived from an EMBL/GenBank/DDBJ whole genome shotgun (WGS) entry which is preliminary data.</text>
</comment>
<dbReference type="CDD" id="cd00086">
    <property type="entry name" value="homeodomain"/>
    <property type="match status" value="1"/>
</dbReference>
<dbReference type="GO" id="GO:0003677">
    <property type="term" value="F:DNA binding"/>
    <property type="evidence" value="ECO:0007669"/>
    <property type="project" value="UniProtKB-KW"/>
</dbReference>
<evidence type="ECO:0000256" key="6">
    <source>
        <dbReference type="ARBA" id="ARBA00023163"/>
    </source>
</evidence>
<dbReference type="AlphaFoldDB" id="A0A6G1CN38"/>
<dbReference type="GO" id="GO:0048830">
    <property type="term" value="P:adventitious root development"/>
    <property type="evidence" value="ECO:0007669"/>
    <property type="project" value="InterPro"/>
</dbReference>
<gene>
    <name evidence="11" type="ORF">E2562_003545</name>
</gene>
<keyword evidence="6" id="KW-0804">Transcription</keyword>
<dbReference type="Pfam" id="PF00046">
    <property type="entry name" value="Homeodomain"/>
    <property type="match status" value="1"/>
</dbReference>
<dbReference type="PANTHER" id="PTHR46998:SF11">
    <property type="entry name" value="WUSCHEL-RELATED HOMEOBOX 11"/>
    <property type="match status" value="1"/>
</dbReference>
<dbReference type="GO" id="GO:0005634">
    <property type="term" value="C:nucleus"/>
    <property type="evidence" value="ECO:0007669"/>
    <property type="project" value="UniProtKB-SubCell"/>
</dbReference>
<evidence type="ECO:0000256" key="9">
    <source>
        <dbReference type="RuleBase" id="RU000682"/>
    </source>
</evidence>
<evidence type="ECO:0000256" key="2">
    <source>
        <dbReference type="ARBA" id="ARBA00022473"/>
    </source>
</evidence>
<keyword evidence="5 9" id="KW-0371">Homeobox</keyword>
<evidence type="ECO:0000256" key="4">
    <source>
        <dbReference type="ARBA" id="ARBA00023125"/>
    </source>
</evidence>
<reference evidence="11 12" key="1">
    <citation type="submission" date="2019-11" db="EMBL/GenBank/DDBJ databases">
        <title>Whole genome sequence of Oryza granulata.</title>
        <authorList>
            <person name="Li W."/>
        </authorList>
    </citation>
    <scope>NUCLEOTIDE SEQUENCE [LARGE SCALE GENOMIC DNA]</scope>
    <source>
        <strain evidence="12">cv. Menghai</strain>
        <tissue evidence="11">Leaf</tissue>
    </source>
</reference>
<comment type="subcellular location">
    <subcellularLocation>
        <location evidence="1 9">Nucleus</location>
    </subcellularLocation>
</comment>
<dbReference type="SUPFAM" id="SSF46689">
    <property type="entry name" value="Homeodomain-like"/>
    <property type="match status" value="1"/>
</dbReference>
<evidence type="ECO:0000256" key="3">
    <source>
        <dbReference type="ARBA" id="ARBA00023015"/>
    </source>
</evidence>
<comment type="similarity">
    <text evidence="8">Belongs to the WUS homeobox family.</text>
</comment>
<dbReference type="InterPro" id="IPR044558">
    <property type="entry name" value="WOX11-like"/>
</dbReference>
<keyword evidence="12" id="KW-1185">Reference proteome</keyword>
<evidence type="ECO:0000256" key="5">
    <source>
        <dbReference type="ARBA" id="ARBA00023155"/>
    </source>
</evidence>
<evidence type="ECO:0000313" key="12">
    <source>
        <dbReference type="Proteomes" id="UP000479710"/>
    </source>
</evidence>
<keyword evidence="2" id="KW-0217">Developmental protein</keyword>
<keyword evidence="4 9" id="KW-0238">DNA-binding</keyword>
<proteinExistence type="inferred from homology"/>
<dbReference type="Proteomes" id="UP000479710">
    <property type="component" value="Unassembled WGS sequence"/>
</dbReference>
<keyword evidence="3" id="KW-0805">Transcription regulation</keyword>
<accession>A0A6G1CN38</accession>
<evidence type="ECO:0000313" key="11">
    <source>
        <dbReference type="EMBL" id="KAF0901572.1"/>
    </source>
</evidence>
<dbReference type="OrthoDB" id="670226at2759"/>
<keyword evidence="7 9" id="KW-0539">Nucleus</keyword>
<evidence type="ECO:0000256" key="7">
    <source>
        <dbReference type="ARBA" id="ARBA00023242"/>
    </source>
</evidence>
<dbReference type="GO" id="GO:0003700">
    <property type="term" value="F:DNA-binding transcription factor activity"/>
    <property type="evidence" value="ECO:0007669"/>
    <property type="project" value="InterPro"/>
</dbReference>
<dbReference type="InterPro" id="IPR001356">
    <property type="entry name" value="HD"/>
</dbReference>
<protein>
    <recommendedName>
        <fullName evidence="10">Homeobox domain-containing protein</fullName>
    </recommendedName>
</protein>
<dbReference type="PANTHER" id="PTHR46998">
    <property type="entry name" value="WUSCHEL-RELATED HOMEOBOX 11"/>
    <property type="match status" value="1"/>
</dbReference>
<name>A0A6G1CN38_9ORYZ</name>
<sequence length="144" mass="15700">MELDLLMDDGHSSNRHVAVAGDPVRSWWTPKPEQILILESIFNIGMVNPLKDENVRIRKLLEHFGTVSDANVFYWFQNCRSRSHQRHLQAQATVAAASSGSPPASGDLAPSHAVSASSLGMFAYHGTGTSSWLSSPPSSLSKIE</sequence>
<evidence type="ECO:0000256" key="1">
    <source>
        <dbReference type="ARBA" id="ARBA00004123"/>
    </source>
</evidence>
<evidence type="ECO:0000259" key="10">
    <source>
        <dbReference type="Pfam" id="PF00046"/>
    </source>
</evidence>
<dbReference type="InterPro" id="IPR009057">
    <property type="entry name" value="Homeodomain-like_sf"/>
</dbReference>